<feature type="domain" description="NADPH-dependent FMN reductase-like" evidence="1">
    <location>
        <begin position="1"/>
        <end position="149"/>
    </location>
</feature>
<organism evidence="2 3">
    <name type="scientific">Tessaracoccus palaemonis</name>
    <dbReference type="NCBI Taxonomy" id="2829499"/>
    <lineage>
        <taxon>Bacteria</taxon>
        <taxon>Bacillati</taxon>
        <taxon>Actinomycetota</taxon>
        <taxon>Actinomycetes</taxon>
        <taxon>Propionibacteriales</taxon>
        <taxon>Propionibacteriaceae</taxon>
        <taxon>Tessaracoccus</taxon>
    </lineage>
</organism>
<dbReference type="InterPro" id="IPR005025">
    <property type="entry name" value="FMN_Rdtase-like_dom"/>
</dbReference>
<reference evidence="2 3" key="1">
    <citation type="submission" date="2021-07" db="EMBL/GenBank/DDBJ databases">
        <title>complete genome sequencing of Tessaracoccus sp.J1M15.</title>
        <authorList>
            <person name="Bae J.-W."/>
            <person name="Kim D.-y."/>
        </authorList>
    </citation>
    <scope>NUCLEOTIDE SEQUENCE [LARGE SCALE GENOMIC DNA]</scope>
    <source>
        <strain evidence="2 3">J1M15</strain>
    </source>
</reference>
<evidence type="ECO:0000259" key="1">
    <source>
        <dbReference type="Pfam" id="PF03358"/>
    </source>
</evidence>
<name>A0ABX8SIC8_9ACTN</name>
<accession>A0ABX8SIC8</accession>
<dbReference type="PANTHER" id="PTHR30543:SF21">
    <property type="entry name" value="NAD(P)H-DEPENDENT FMN REDUCTASE LOT6"/>
    <property type="match status" value="1"/>
</dbReference>
<dbReference type="PANTHER" id="PTHR30543">
    <property type="entry name" value="CHROMATE REDUCTASE"/>
    <property type="match status" value="1"/>
</dbReference>
<dbReference type="InterPro" id="IPR050712">
    <property type="entry name" value="NAD(P)H-dep_reductase"/>
</dbReference>
<gene>
    <name evidence="2" type="ORF">KDB89_00675</name>
</gene>
<dbReference type="EMBL" id="CP079216">
    <property type="protein sequence ID" value="QXT63038.1"/>
    <property type="molecule type" value="Genomic_DNA"/>
</dbReference>
<dbReference type="Pfam" id="PF03358">
    <property type="entry name" value="FMN_red"/>
    <property type="match status" value="1"/>
</dbReference>
<sequence length="182" mass="20070">MKIGIVLGSVRDHRRGGSVADWILGVTADRTDAEYRLIDLIDFDLPVFSDAALPATLDKTYDDERVQRFSDELDACDGYVFITAEYNHGIPGAFKNAIDHVGPELFGKPMAFVSYGAASGVRAVEQWRQVAANFNMFDIRNQVSMSTFTEFDGETVAPSERRAAELGQLFDALVPIAERLSA</sequence>
<keyword evidence="3" id="KW-1185">Reference proteome</keyword>
<proteinExistence type="predicted"/>
<dbReference type="Proteomes" id="UP000824504">
    <property type="component" value="Chromosome"/>
</dbReference>
<evidence type="ECO:0000313" key="3">
    <source>
        <dbReference type="Proteomes" id="UP000824504"/>
    </source>
</evidence>
<protein>
    <submittedName>
        <fullName evidence="2">NAD(P)H-dependent oxidoreductase</fullName>
    </submittedName>
</protein>
<dbReference type="RefSeq" id="WP_219082524.1">
    <property type="nucleotide sequence ID" value="NZ_CP079216.1"/>
</dbReference>
<evidence type="ECO:0000313" key="2">
    <source>
        <dbReference type="EMBL" id="QXT63038.1"/>
    </source>
</evidence>